<feature type="region of interest" description="Disordered" evidence="1">
    <location>
        <begin position="1"/>
        <end position="56"/>
    </location>
</feature>
<evidence type="ECO:0000313" key="2">
    <source>
        <dbReference type="EMBL" id="KAH7517411.1"/>
    </source>
</evidence>
<proteinExistence type="predicted"/>
<gene>
    <name evidence="2" type="ORF">FEM48_Zijuj09G0060700</name>
</gene>
<dbReference type="EMBL" id="JAEACU010000009">
    <property type="protein sequence ID" value="KAH7517411.1"/>
    <property type="molecule type" value="Genomic_DNA"/>
</dbReference>
<evidence type="ECO:0000256" key="1">
    <source>
        <dbReference type="SAM" id="MobiDB-lite"/>
    </source>
</evidence>
<evidence type="ECO:0008006" key="4">
    <source>
        <dbReference type="Google" id="ProtNLM"/>
    </source>
</evidence>
<dbReference type="AlphaFoldDB" id="A0A978URB1"/>
<name>A0A978URB1_ZIZJJ</name>
<reference evidence="2" key="1">
    <citation type="journal article" date="2021" name="Front. Plant Sci.">
        <title>Chromosome-Scale Genome Assembly for Chinese Sour Jujube and Insights Into Its Genome Evolution and Domestication Signature.</title>
        <authorList>
            <person name="Shen L.-Y."/>
            <person name="Luo H."/>
            <person name="Wang X.-L."/>
            <person name="Wang X.-M."/>
            <person name="Qiu X.-J."/>
            <person name="Liu H."/>
            <person name="Zhou S.-S."/>
            <person name="Jia K.-H."/>
            <person name="Nie S."/>
            <person name="Bao Y.-T."/>
            <person name="Zhang R.-G."/>
            <person name="Yun Q.-Z."/>
            <person name="Chai Y.-H."/>
            <person name="Lu J.-Y."/>
            <person name="Li Y."/>
            <person name="Zhao S.-W."/>
            <person name="Mao J.-F."/>
            <person name="Jia S.-G."/>
            <person name="Mao Y.-M."/>
        </authorList>
    </citation>
    <scope>NUCLEOTIDE SEQUENCE</scope>
    <source>
        <strain evidence="2">AT0</strain>
        <tissue evidence="2">Leaf</tissue>
    </source>
</reference>
<feature type="region of interest" description="Disordered" evidence="1">
    <location>
        <begin position="71"/>
        <end position="110"/>
    </location>
</feature>
<comment type="caution">
    <text evidence="2">The sequence shown here is derived from an EMBL/GenBank/DDBJ whole genome shotgun (WGS) entry which is preliminary data.</text>
</comment>
<organism evidence="2 3">
    <name type="scientific">Ziziphus jujuba var. spinosa</name>
    <dbReference type="NCBI Taxonomy" id="714518"/>
    <lineage>
        <taxon>Eukaryota</taxon>
        <taxon>Viridiplantae</taxon>
        <taxon>Streptophyta</taxon>
        <taxon>Embryophyta</taxon>
        <taxon>Tracheophyta</taxon>
        <taxon>Spermatophyta</taxon>
        <taxon>Magnoliopsida</taxon>
        <taxon>eudicotyledons</taxon>
        <taxon>Gunneridae</taxon>
        <taxon>Pentapetalae</taxon>
        <taxon>rosids</taxon>
        <taxon>fabids</taxon>
        <taxon>Rosales</taxon>
        <taxon>Rhamnaceae</taxon>
        <taxon>Paliureae</taxon>
        <taxon>Ziziphus</taxon>
    </lineage>
</organism>
<evidence type="ECO:0000313" key="3">
    <source>
        <dbReference type="Proteomes" id="UP000813462"/>
    </source>
</evidence>
<dbReference type="PANTHER" id="PTHR34657">
    <property type="entry name" value="EMBRYO SAC DEVELOPMENT ARREST 6"/>
    <property type="match status" value="1"/>
</dbReference>
<dbReference type="PANTHER" id="PTHR34657:SF10">
    <property type="entry name" value="F21M11.6 PROTEIN"/>
    <property type="match status" value="1"/>
</dbReference>
<accession>A0A978URB1</accession>
<dbReference type="Proteomes" id="UP000813462">
    <property type="component" value="Unassembled WGS sequence"/>
</dbReference>
<protein>
    <recommendedName>
        <fullName evidence="4">Embryo sac development arrest protein</fullName>
    </recommendedName>
</protein>
<feature type="compositionally biased region" description="Basic and acidic residues" evidence="1">
    <location>
        <begin position="93"/>
        <end position="110"/>
    </location>
</feature>
<sequence length="144" mass="15750">MNTKTMRLPPRRILTPNKRKESEGVVNALSTTKKQKPDSPLPDSNKEPDPAPSNQLLAGYLAHEFLTKGTLFGQPWDPARAESSPAASVSKSMEAKPSESPESEAEPHVENIQRYLEVADLMNRGGVHLPGIVNPTQLAGFLRL</sequence>